<comment type="caution">
    <text evidence="2">The sequence shown here is derived from an EMBL/GenBank/DDBJ whole genome shotgun (WGS) entry which is preliminary data.</text>
</comment>
<evidence type="ECO:0000313" key="2">
    <source>
        <dbReference type="EMBL" id="TVT28081.1"/>
    </source>
</evidence>
<protein>
    <submittedName>
        <fullName evidence="2">DUF4179 domain-containing protein</fullName>
    </submittedName>
</protein>
<name>A0A558AUZ4_9STAP</name>
<keyword evidence="1" id="KW-0472">Membrane</keyword>
<keyword evidence="3" id="KW-1185">Reference proteome</keyword>
<dbReference type="Gene3D" id="2.60.40.1630">
    <property type="entry name" value="bacillus anthracis domain"/>
    <property type="match status" value="1"/>
</dbReference>
<dbReference type="Proteomes" id="UP000315103">
    <property type="component" value="Unassembled WGS sequence"/>
</dbReference>
<dbReference type="RefSeq" id="WP_145287592.1">
    <property type="nucleotide sequence ID" value="NZ_VMSJ01000002.1"/>
</dbReference>
<reference evidence="2 3" key="1">
    <citation type="submission" date="2019-07" db="EMBL/GenBank/DDBJ databases">
        <title>Salinicoccus cyprini sp. nov., isolated from gastro-intestinal tract of mirror carp, Cyprinus carpio var. specularis, collected from Gobind Sagar Reservoir, Himachal Pradesh, India.</title>
        <authorList>
            <person name="Talwar C."/>
            <person name="Singh A.K."/>
            <person name="Lal R."/>
            <person name="Negi R.K."/>
        </authorList>
    </citation>
    <scope>NUCLEOTIDE SEQUENCE [LARGE SCALE GENOMIC DNA]</scope>
    <source>
        <strain evidence="2 3">CT19</strain>
    </source>
</reference>
<organism evidence="2 3">
    <name type="scientific">Salinicoccus cyprini</name>
    <dbReference type="NCBI Taxonomy" id="2493691"/>
    <lineage>
        <taxon>Bacteria</taxon>
        <taxon>Bacillati</taxon>
        <taxon>Bacillota</taxon>
        <taxon>Bacilli</taxon>
        <taxon>Bacillales</taxon>
        <taxon>Staphylococcaceae</taxon>
        <taxon>Salinicoccus</taxon>
    </lineage>
</organism>
<evidence type="ECO:0000256" key="1">
    <source>
        <dbReference type="SAM" id="Phobius"/>
    </source>
</evidence>
<feature type="transmembrane region" description="Helical" evidence="1">
    <location>
        <begin position="46"/>
        <end position="64"/>
    </location>
</feature>
<dbReference type="AlphaFoldDB" id="A0A558AUZ4"/>
<keyword evidence="1" id="KW-1133">Transmembrane helix</keyword>
<accession>A0A558AUZ4</accession>
<evidence type="ECO:0000313" key="3">
    <source>
        <dbReference type="Proteomes" id="UP000315103"/>
    </source>
</evidence>
<proteinExistence type="predicted"/>
<sequence>MSIYKQFNHTQTEDYRADALNNEELEHYFSNFKSSRTIKKKTRRPVRSLVTAAAAVLVLIPVAFNEDIQASVSTFLDDFSYSLTNTFSPNATEYASAVNQVLSFDNADIKLTDVLVDDQYITYNVLIDAKEDIEVIGLNSKPLEINGKTYTGGASGQLGMVDEENNVYSMVMTERLNEPVPDGELDISLQFSDFYYFQDGTELKDDMNAVYELTATKSLLTQDTHNLNLEKIYDVGDYDVALNQLILNPVTARIDARDSEKNLTYDMTFEDQSGKTYLFNLTSKSPAETENEFETVLTFNPEFSSGTIDDLNHADYLTPEFELSVIPESSGKIQDIKNPTVVYEPINLR</sequence>
<dbReference type="EMBL" id="VMSJ01000002">
    <property type="protein sequence ID" value="TVT28081.1"/>
    <property type="molecule type" value="Genomic_DNA"/>
</dbReference>
<keyword evidence="1" id="KW-0812">Transmembrane</keyword>
<gene>
    <name evidence="2" type="ORF">FO441_06615</name>
</gene>